<organism evidence="1 2">
    <name type="scientific">Flavipsychrobacter stenotrophus</name>
    <dbReference type="NCBI Taxonomy" id="2077091"/>
    <lineage>
        <taxon>Bacteria</taxon>
        <taxon>Pseudomonadati</taxon>
        <taxon>Bacteroidota</taxon>
        <taxon>Chitinophagia</taxon>
        <taxon>Chitinophagales</taxon>
        <taxon>Chitinophagaceae</taxon>
        <taxon>Flavipsychrobacter</taxon>
    </lineage>
</organism>
<comment type="caution">
    <text evidence="1">The sequence shown here is derived from an EMBL/GenBank/DDBJ whole genome shotgun (WGS) entry which is preliminary data.</text>
</comment>
<sequence>MVMTCLGTAYLQSCSKIASLVQYDLTLQTASTEIVLPPSSDTVGAATGSQEVHYNVDSFIKANTANVLGIANITSAKLTSCKLTLLNPTTANNFANFRSASGSFYSNTNTTPYSLSLSNPDTYGTVLDMPVDPNVELKGYLNGTNFTYTVGGSLRRATSDSIRVKIDVQYSVHVQG</sequence>
<evidence type="ECO:0000313" key="1">
    <source>
        <dbReference type="EMBL" id="PQJ09257.1"/>
    </source>
</evidence>
<proteinExistence type="predicted"/>
<dbReference type="Proteomes" id="UP000239872">
    <property type="component" value="Unassembled WGS sequence"/>
</dbReference>
<evidence type="ECO:0000313" key="2">
    <source>
        <dbReference type="Proteomes" id="UP000239872"/>
    </source>
</evidence>
<dbReference type="EMBL" id="PPSL01000006">
    <property type="protein sequence ID" value="PQJ09257.1"/>
    <property type="molecule type" value="Genomic_DNA"/>
</dbReference>
<reference evidence="1 2" key="1">
    <citation type="submission" date="2018-01" db="EMBL/GenBank/DDBJ databases">
        <title>A novel member of the phylum Bacteroidetes isolated from glacier ice.</title>
        <authorList>
            <person name="Liu Q."/>
            <person name="Xin Y.-H."/>
        </authorList>
    </citation>
    <scope>NUCLEOTIDE SEQUENCE [LARGE SCALE GENOMIC DNA]</scope>
    <source>
        <strain evidence="1 2">RB1R16</strain>
    </source>
</reference>
<protein>
    <submittedName>
        <fullName evidence="1">Uncharacterized protein</fullName>
    </submittedName>
</protein>
<keyword evidence="2" id="KW-1185">Reference proteome</keyword>
<accession>A0A2S7SRM0</accession>
<name>A0A2S7SRM0_9BACT</name>
<gene>
    <name evidence="1" type="ORF">CJD36_018585</name>
</gene>
<dbReference type="AlphaFoldDB" id="A0A2S7SRM0"/>